<dbReference type="RefSeq" id="WP_131099384.1">
    <property type="nucleotide sequence ID" value="NZ_CP036455.1"/>
</dbReference>
<dbReference type="Proteomes" id="UP000292235">
    <property type="component" value="Chromosome"/>
</dbReference>
<dbReference type="OrthoDB" id="8399956at2"/>
<comment type="subunit">
    <text evidence="4">Homohexamer; trimer of dimers.</text>
</comment>
<feature type="binding site" evidence="4">
    <location>
        <begin position="129"/>
        <end position="130"/>
    </location>
    <ligand>
        <name>acetyl-CoA</name>
        <dbReference type="ChEBI" id="CHEBI:57288"/>
    </ligand>
</feature>
<dbReference type="PANTHER" id="PTHR37817">
    <property type="entry name" value="N-ACETYLTRANSFERASE EIS"/>
    <property type="match status" value="1"/>
</dbReference>
<evidence type="ECO:0000256" key="4">
    <source>
        <dbReference type="HAMAP-Rule" id="MF_01812"/>
    </source>
</evidence>
<dbReference type="NCBIfam" id="NF002367">
    <property type="entry name" value="PRK01346.1-4"/>
    <property type="match status" value="1"/>
</dbReference>
<feature type="region of interest" description="Disordered" evidence="5">
    <location>
        <begin position="1"/>
        <end position="20"/>
    </location>
</feature>
<organism evidence="7 8">
    <name type="scientific">Streptomonospora litoralis</name>
    <dbReference type="NCBI Taxonomy" id="2498135"/>
    <lineage>
        <taxon>Bacteria</taxon>
        <taxon>Bacillati</taxon>
        <taxon>Actinomycetota</taxon>
        <taxon>Actinomycetes</taxon>
        <taxon>Streptosporangiales</taxon>
        <taxon>Nocardiopsidaceae</taxon>
        <taxon>Streptomonospora</taxon>
    </lineage>
</organism>
<dbReference type="EMBL" id="CP036455">
    <property type="protein sequence ID" value="QBI55362.1"/>
    <property type="molecule type" value="Genomic_DNA"/>
</dbReference>
<dbReference type="Pfam" id="PF13527">
    <property type="entry name" value="Acetyltransf_9"/>
    <property type="match status" value="1"/>
</dbReference>
<dbReference type="InterPro" id="IPR025559">
    <property type="entry name" value="Eis_dom"/>
</dbReference>
<dbReference type="AlphaFoldDB" id="A0A4V0ZK11"/>
<dbReference type="Gene3D" id="3.40.630.30">
    <property type="match status" value="2"/>
</dbReference>
<evidence type="ECO:0000256" key="3">
    <source>
        <dbReference type="ARBA" id="ARBA00023315"/>
    </source>
</evidence>
<dbReference type="Gene3D" id="3.30.1050.10">
    <property type="entry name" value="SCP2 sterol-binding domain"/>
    <property type="match status" value="1"/>
</dbReference>
<keyword evidence="3 4" id="KW-0012">Acyltransferase</keyword>
<feature type="active site" description="Proton donor" evidence="4">
    <location>
        <position position="134"/>
    </location>
</feature>
<feature type="binding site" evidence="4">
    <location>
        <begin position="101"/>
        <end position="106"/>
    </location>
    <ligand>
        <name>acetyl-CoA</name>
        <dbReference type="ChEBI" id="CHEBI:57288"/>
    </ligand>
</feature>
<gene>
    <name evidence="7" type="primary">eis</name>
    <name evidence="7" type="ORF">EKD16_17990</name>
</gene>
<evidence type="ECO:0000256" key="2">
    <source>
        <dbReference type="ARBA" id="ARBA00022679"/>
    </source>
</evidence>
<dbReference type="HAMAP" id="MF_01812">
    <property type="entry name" value="Eis"/>
    <property type="match status" value="1"/>
</dbReference>
<name>A0A4V0ZK11_9ACTN</name>
<dbReference type="InterPro" id="IPR016181">
    <property type="entry name" value="Acyl_CoA_acyltransferase"/>
</dbReference>
<feature type="active site" description="Proton acceptor; via carboxylate" evidence="4">
    <location>
        <position position="422"/>
    </location>
</feature>
<sequence length="422" mass="46077">MSFSRDAAAAESGPGAGWHVRVPEESELPAVAQTVREALLAPTFDLDRIRETTELDRTLAAFDGPQPVGTAGVHSFTMALPGGPRPVAAVTGVGVWPTHRRRGVLSALMRRQFADIRERGEDVAALFASEGGIYGRFGYGPAATALDFTLRTREAALRPEAPRDPALRLRLTEAGDARKGMAVVHQAAAVQRVGEFQRSSAWWNKVLRDPPAERGGHGPLLCAVAEDDAGPLGYALYRTKQQWDEHGASEGSLRIKELYATSPAAYTLLWEHILTRDLVFQVSHDMAPPDDPLFHLLSDPYRARRRQVDNLWVRLVDLQAALERRSYAAPVDTVLEVADRHCPWNAGRWRLSADTTAARCSATEDSPEIRLDVSHLGAAYLGDTRLGGYLAAGLIDEAAPGAVQRLDAALHRSDRPYCGDIF</sequence>
<dbReference type="GO" id="GO:0030649">
    <property type="term" value="P:aminoglycoside antibiotic catabolic process"/>
    <property type="evidence" value="ECO:0007669"/>
    <property type="project" value="TreeGrafter"/>
</dbReference>
<proteinExistence type="inferred from homology"/>
<dbReference type="CDD" id="cd04301">
    <property type="entry name" value="NAT_SF"/>
    <property type="match status" value="1"/>
</dbReference>
<dbReference type="InterPro" id="IPR051554">
    <property type="entry name" value="Acetyltransferase_Eis"/>
</dbReference>
<evidence type="ECO:0000313" key="7">
    <source>
        <dbReference type="EMBL" id="QBI55362.1"/>
    </source>
</evidence>
<feature type="domain" description="N-acetyltransferase" evidence="6">
    <location>
        <begin position="18"/>
        <end position="164"/>
    </location>
</feature>
<comment type="similarity">
    <text evidence="1 4">Belongs to the acetyltransferase Eis family.</text>
</comment>
<reference evidence="7 8" key="1">
    <citation type="submission" date="2019-02" db="EMBL/GenBank/DDBJ databases">
        <authorList>
            <person name="Khodamoradi S."/>
            <person name="Hahnke R.L."/>
            <person name="Kaempfer P."/>
            <person name="Schumann P."/>
            <person name="Rohde M."/>
            <person name="Steinert M."/>
            <person name="Luzhetskyy A."/>
            <person name="Wink J."/>
            <person name="Ruckert C."/>
        </authorList>
    </citation>
    <scope>NUCLEOTIDE SEQUENCE [LARGE SCALE GENOMIC DNA]</scope>
    <source>
        <strain evidence="7 8">M2</strain>
    </source>
</reference>
<dbReference type="InterPro" id="IPR041380">
    <property type="entry name" value="Acetyltransf_17"/>
</dbReference>
<dbReference type="InterPro" id="IPR022902">
    <property type="entry name" value="NAcTrfase_Eis"/>
</dbReference>
<dbReference type="Pfam" id="PF13530">
    <property type="entry name" value="SCP2_2"/>
    <property type="match status" value="1"/>
</dbReference>
<dbReference type="KEGG" id="strr:EKD16_17990"/>
<dbReference type="SUPFAM" id="SSF55718">
    <property type="entry name" value="SCP-like"/>
    <property type="match status" value="1"/>
</dbReference>
<dbReference type="Pfam" id="PF17668">
    <property type="entry name" value="Acetyltransf_17"/>
    <property type="match status" value="1"/>
</dbReference>
<dbReference type="InterPro" id="IPR000182">
    <property type="entry name" value="GNAT_dom"/>
</dbReference>
<dbReference type="PROSITE" id="PS51186">
    <property type="entry name" value="GNAT"/>
    <property type="match status" value="1"/>
</dbReference>
<keyword evidence="8" id="KW-1185">Reference proteome</keyword>
<dbReference type="PANTHER" id="PTHR37817:SF1">
    <property type="entry name" value="N-ACETYLTRANSFERASE EIS"/>
    <property type="match status" value="1"/>
</dbReference>
<dbReference type="SUPFAM" id="SSF55729">
    <property type="entry name" value="Acyl-CoA N-acyltransferases (Nat)"/>
    <property type="match status" value="1"/>
</dbReference>
<evidence type="ECO:0000256" key="1">
    <source>
        <dbReference type="ARBA" id="ARBA00009213"/>
    </source>
</evidence>
<accession>A0A4V0ZK11</accession>
<dbReference type="InterPro" id="IPR036527">
    <property type="entry name" value="SCP2_sterol-bd_dom_sf"/>
</dbReference>
<keyword evidence="2 4" id="KW-0808">Transferase</keyword>
<dbReference type="GO" id="GO:0034069">
    <property type="term" value="F:aminoglycoside N-acetyltransferase activity"/>
    <property type="evidence" value="ECO:0007669"/>
    <property type="project" value="TreeGrafter"/>
</dbReference>
<feature type="binding site" evidence="4">
    <location>
        <begin position="93"/>
        <end position="95"/>
    </location>
    <ligand>
        <name>acetyl-CoA</name>
        <dbReference type="ChEBI" id="CHEBI:57288"/>
    </ligand>
</feature>
<evidence type="ECO:0000259" key="6">
    <source>
        <dbReference type="PROSITE" id="PS51186"/>
    </source>
</evidence>
<protein>
    <submittedName>
        <fullName evidence="7">Enhanced intracellular survival protein</fullName>
    </submittedName>
</protein>
<evidence type="ECO:0000256" key="5">
    <source>
        <dbReference type="SAM" id="MobiDB-lite"/>
    </source>
</evidence>
<evidence type="ECO:0000313" key="8">
    <source>
        <dbReference type="Proteomes" id="UP000292235"/>
    </source>
</evidence>